<evidence type="ECO:0000256" key="1">
    <source>
        <dbReference type="SAM" id="MobiDB-lite"/>
    </source>
</evidence>
<dbReference type="InterPro" id="IPR039103">
    <property type="entry name" value="Spd-2/CEP192"/>
</dbReference>
<dbReference type="InterPro" id="IPR054092">
    <property type="entry name" value="Cep192-like_D6"/>
</dbReference>
<dbReference type="InterPro" id="IPR054088">
    <property type="entry name" value="Cep192-like_D8"/>
</dbReference>
<sequence>MCCPPQTPDVISSVSSSSVSSFSSLDSSVNKPERDIGSCSSLIKKRPIFTPNWEVTPTHITVEAPTLSGVPEATKVKIINKSHASMLFDIIWPGHYITITPNRGKVEPESVMILLVSANPSLSSQLSLLPWCGQAMVVSPSGDESCVIHIQIKSPESPLTSLSSCDSASSDNLVPIETPCVRLKNNVIEFADVISGNSSKSILEFRNMSKSDVKWSITSFAPAYVKNTDSSGDVFRSTYAVFVFSQTSGQLEVGARVQIPVTFNPMHGGLYSQHWELKVYPHASGLSLQQDKFQLNGKVTHLCEKLVLTCKNAVKQIEKGNSMSPKLCRGNKPSKCCYSGDIYISKESFQFPSVKVGESKTIKIPVKNKGKSAHTVKFMNLRQPFYITHQKHTIRAMHCANLPVTFKPTNHGSYTGTLVVQSEAAGSIQINISGSTA</sequence>
<dbReference type="Pfam" id="PF22065">
    <property type="entry name" value="Cep192_D7"/>
    <property type="match status" value="1"/>
</dbReference>
<dbReference type="Ensembl" id="ENSCINT00000020451.3">
    <property type="protein sequence ID" value="ENSCINP00000020451.3"/>
    <property type="gene ID" value="ENSCING00000010273.3"/>
</dbReference>
<dbReference type="AlphaFoldDB" id="F6QAC7"/>
<dbReference type="HOGENOM" id="CLU_009615_0_0_1"/>
<dbReference type="InParanoid" id="F6QAC7"/>
<reference evidence="5" key="3">
    <citation type="submission" date="2025-08" db="UniProtKB">
        <authorList>
            <consortium name="Ensembl"/>
        </authorList>
    </citation>
    <scope>IDENTIFICATION</scope>
</reference>
<dbReference type="InterPro" id="IPR054087">
    <property type="entry name" value="Cep192-like_D7"/>
</dbReference>
<evidence type="ECO:0000259" key="2">
    <source>
        <dbReference type="Pfam" id="PF22065"/>
    </source>
</evidence>
<feature type="compositionally biased region" description="Low complexity" evidence="1">
    <location>
        <begin position="10"/>
        <end position="29"/>
    </location>
</feature>
<evidence type="ECO:0000259" key="3">
    <source>
        <dbReference type="Pfam" id="PF22066"/>
    </source>
</evidence>
<feature type="domain" description="Cep192-like" evidence="2">
    <location>
        <begin position="178"/>
        <end position="299"/>
    </location>
</feature>
<dbReference type="Pfam" id="PF22066">
    <property type="entry name" value="Cep192_D8"/>
    <property type="match status" value="1"/>
</dbReference>
<dbReference type="GO" id="GO:0090222">
    <property type="term" value="P:centrosome-templated microtubule nucleation"/>
    <property type="evidence" value="ECO:0007669"/>
    <property type="project" value="InterPro"/>
</dbReference>
<reference evidence="6" key="1">
    <citation type="journal article" date="2002" name="Science">
        <title>The draft genome of Ciona intestinalis: insights into chordate and vertebrate origins.</title>
        <authorList>
            <person name="Dehal P."/>
            <person name="Satou Y."/>
            <person name="Campbell R.K."/>
            <person name="Chapman J."/>
            <person name="Degnan B."/>
            <person name="De Tomaso A."/>
            <person name="Davidson B."/>
            <person name="Di Gregorio A."/>
            <person name="Gelpke M."/>
            <person name="Goodstein D.M."/>
            <person name="Harafuji N."/>
            <person name="Hastings K.E."/>
            <person name="Ho I."/>
            <person name="Hotta K."/>
            <person name="Huang W."/>
            <person name="Kawashima T."/>
            <person name="Lemaire P."/>
            <person name="Martinez D."/>
            <person name="Meinertzhagen I.A."/>
            <person name="Necula S."/>
            <person name="Nonaka M."/>
            <person name="Putnam N."/>
            <person name="Rash S."/>
            <person name="Saiga H."/>
            <person name="Satake M."/>
            <person name="Terry A."/>
            <person name="Yamada L."/>
            <person name="Wang H.G."/>
            <person name="Awazu S."/>
            <person name="Azumi K."/>
            <person name="Boore J."/>
            <person name="Branno M."/>
            <person name="Chin-Bow S."/>
            <person name="DeSantis R."/>
            <person name="Doyle S."/>
            <person name="Francino P."/>
            <person name="Keys D.N."/>
            <person name="Haga S."/>
            <person name="Hayashi H."/>
            <person name="Hino K."/>
            <person name="Imai K.S."/>
            <person name="Inaba K."/>
            <person name="Kano S."/>
            <person name="Kobayashi K."/>
            <person name="Kobayashi M."/>
            <person name="Lee B.I."/>
            <person name="Makabe K.W."/>
            <person name="Manohar C."/>
            <person name="Matassi G."/>
            <person name="Medina M."/>
            <person name="Mochizuki Y."/>
            <person name="Mount S."/>
            <person name="Morishita T."/>
            <person name="Miura S."/>
            <person name="Nakayama A."/>
            <person name="Nishizaka S."/>
            <person name="Nomoto H."/>
            <person name="Ohta F."/>
            <person name="Oishi K."/>
            <person name="Rigoutsos I."/>
            <person name="Sano M."/>
            <person name="Sasaki A."/>
            <person name="Sasakura Y."/>
            <person name="Shoguchi E."/>
            <person name="Shin-i T."/>
            <person name="Spagnuolo A."/>
            <person name="Stainier D."/>
            <person name="Suzuki M.M."/>
            <person name="Tassy O."/>
            <person name="Takatori N."/>
            <person name="Tokuoka M."/>
            <person name="Yagi K."/>
            <person name="Yoshizaki F."/>
            <person name="Wada S."/>
            <person name="Zhang C."/>
            <person name="Hyatt P.D."/>
            <person name="Larimer F."/>
            <person name="Detter C."/>
            <person name="Doggett N."/>
            <person name="Glavina T."/>
            <person name="Hawkins T."/>
            <person name="Richardson P."/>
            <person name="Lucas S."/>
            <person name="Kohara Y."/>
            <person name="Levine M."/>
            <person name="Satoh N."/>
            <person name="Rokhsar D.S."/>
        </authorList>
    </citation>
    <scope>NUCLEOTIDE SEQUENCE [LARGE SCALE GENOMIC DNA]</scope>
</reference>
<dbReference type="EMBL" id="EAAA01002941">
    <property type="status" value="NOT_ANNOTATED_CDS"/>
    <property type="molecule type" value="Genomic_DNA"/>
</dbReference>
<dbReference type="Proteomes" id="UP000008144">
    <property type="component" value="Chromosome 9"/>
</dbReference>
<dbReference type="GO" id="GO:0071539">
    <property type="term" value="P:protein localization to centrosome"/>
    <property type="evidence" value="ECO:0007669"/>
    <property type="project" value="InterPro"/>
</dbReference>
<organism evidence="5 6">
    <name type="scientific">Ciona intestinalis</name>
    <name type="common">Transparent sea squirt</name>
    <name type="synonym">Ascidia intestinalis</name>
    <dbReference type="NCBI Taxonomy" id="7719"/>
    <lineage>
        <taxon>Eukaryota</taxon>
        <taxon>Metazoa</taxon>
        <taxon>Chordata</taxon>
        <taxon>Tunicata</taxon>
        <taxon>Ascidiacea</taxon>
        <taxon>Phlebobranchia</taxon>
        <taxon>Cionidae</taxon>
        <taxon>Ciona</taxon>
    </lineage>
</organism>
<protein>
    <submittedName>
        <fullName evidence="5">Uncharacterized protein</fullName>
    </submittedName>
</protein>
<dbReference type="InterPro" id="IPR013783">
    <property type="entry name" value="Ig-like_fold"/>
</dbReference>
<name>F6QAC7_CIOIN</name>
<dbReference type="Gene3D" id="2.60.40.10">
    <property type="entry name" value="Immunoglobulins"/>
    <property type="match status" value="2"/>
</dbReference>
<dbReference type="PANTHER" id="PTHR16029">
    <property type="entry name" value="CENTROSOMAL PROTEIN OF 192 KDA"/>
    <property type="match status" value="1"/>
</dbReference>
<dbReference type="OMA" id="HTIRAMH"/>
<feature type="domain" description="Cep192-like" evidence="3">
    <location>
        <begin position="342"/>
        <end position="435"/>
    </location>
</feature>
<dbReference type="GO" id="GO:0051298">
    <property type="term" value="P:centrosome duplication"/>
    <property type="evidence" value="ECO:0007669"/>
    <property type="project" value="InterPro"/>
</dbReference>
<dbReference type="GeneTree" id="ENSGT00510000048187"/>
<evidence type="ECO:0000259" key="4">
    <source>
        <dbReference type="Pfam" id="PF22076"/>
    </source>
</evidence>
<feature type="domain" description="Cep192-like" evidence="4">
    <location>
        <begin position="52"/>
        <end position="152"/>
    </location>
</feature>
<reference evidence="5" key="4">
    <citation type="submission" date="2025-09" db="UniProtKB">
        <authorList>
            <consortium name="Ensembl"/>
        </authorList>
    </citation>
    <scope>IDENTIFICATION</scope>
</reference>
<evidence type="ECO:0000313" key="5">
    <source>
        <dbReference type="Ensembl" id="ENSCINP00000020451.3"/>
    </source>
</evidence>
<dbReference type="PANTHER" id="PTHR16029:SF11">
    <property type="entry name" value="CENTROSOMAL PROTEIN OF 192 KDA"/>
    <property type="match status" value="1"/>
</dbReference>
<dbReference type="Pfam" id="PF22076">
    <property type="entry name" value="Cep192_D6"/>
    <property type="match status" value="1"/>
</dbReference>
<feature type="region of interest" description="Disordered" evidence="1">
    <location>
        <begin position="1"/>
        <end position="35"/>
    </location>
</feature>
<keyword evidence="6" id="KW-1185">Reference proteome</keyword>
<dbReference type="STRING" id="7719.ENSCINP00000020451"/>
<accession>F6QAC7</accession>
<reference evidence="5" key="2">
    <citation type="journal article" date="2008" name="Genome Biol.">
        <title>Improved genome assembly and evidence-based global gene model set for the chordate Ciona intestinalis: new insight into intron and operon populations.</title>
        <authorList>
            <person name="Satou Y."/>
            <person name="Mineta K."/>
            <person name="Ogasawara M."/>
            <person name="Sasakura Y."/>
            <person name="Shoguchi E."/>
            <person name="Ueno K."/>
            <person name="Yamada L."/>
            <person name="Matsumoto J."/>
            <person name="Wasserscheid J."/>
            <person name="Dewar K."/>
            <person name="Wiley G.B."/>
            <person name="Macmil S.L."/>
            <person name="Roe B.A."/>
            <person name="Zeller R.W."/>
            <person name="Hastings K.E."/>
            <person name="Lemaire P."/>
            <person name="Lindquist E."/>
            <person name="Endo T."/>
            <person name="Hotta K."/>
            <person name="Inaba K."/>
        </authorList>
    </citation>
    <scope>NUCLEOTIDE SEQUENCE [LARGE SCALE GENOMIC DNA]</scope>
    <source>
        <strain evidence="5">wild type</strain>
    </source>
</reference>
<proteinExistence type="predicted"/>
<evidence type="ECO:0000313" key="6">
    <source>
        <dbReference type="Proteomes" id="UP000008144"/>
    </source>
</evidence>